<reference evidence="1" key="1">
    <citation type="journal article" date="2021" name="Open Biol.">
        <title>Shared evolutionary footprints suggest mitochondrial oxidative damage underlies multiple complex I losses in fungi.</title>
        <authorList>
            <person name="Schikora-Tamarit M.A."/>
            <person name="Marcet-Houben M."/>
            <person name="Nosek J."/>
            <person name="Gabaldon T."/>
        </authorList>
    </citation>
    <scope>NUCLEOTIDE SEQUENCE</scope>
    <source>
        <strain evidence="1">CBS6341</strain>
    </source>
</reference>
<proteinExistence type="predicted"/>
<accession>A0A9P8T6S9</accession>
<comment type="caution">
    <text evidence="1">The sequence shown here is derived from an EMBL/GenBank/DDBJ whole genome shotgun (WGS) entry which is preliminary data.</text>
</comment>
<reference evidence="1" key="2">
    <citation type="submission" date="2021-01" db="EMBL/GenBank/DDBJ databases">
        <authorList>
            <person name="Schikora-Tamarit M.A."/>
        </authorList>
    </citation>
    <scope>NUCLEOTIDE SEQUENCE</scope>
    <source>
        <strain evidence="1">CBS6341</strain>
    </source>
</reference>
<name>A0A9P8T6S9_9ASCO</name>
<dbReference type="EMBL" id="JAEUBF010001380">
    <property type="protein sequence ID" value="KAH3667744.1"/>
    <property type="molecule type" value="Genomic_DNA"/>
</dbReference>
<evidence type="ECO:0000313" key="1">
    <source>
        <dbReference type="EMBL" id="KAH3667744.1"/>
    </source>
</evidence>
<gene>
    <name evidence="1" type="ORF">WICMUC_005276</name>
</gene>
<organism evidence="1 2">
    <name type="scientific">Wickerhamomyces mucosus</name>
    <dbReference type="NCBI Taxonomy" id="1378264"/>
    <lineage>
        <taxon>Eukaryota</taxon>
        <taxon>Fungi</taxon>
        <taxon>Dikarya</taxon>
        <taxon>Ascomycota</taxon>
        <taxon>Saccharomycotina</taxon>
        <taxon>Saccharomycetes</taxon>
        <taxon>Phaffomycetales</taxon>
        <taxon>Wickerhamomycetaceae</taxon>
        <taxon>Wickerhamomyces</taxon>
    </lineage>
</organism>
<protein>
    <submittedName>
        <fullName evidence="1">Uncharacterized protein</fullName>
    </submittedName>
</protein>
<dbReference type="AlphaFoldDB" id="A0A9P8T6S9"/>
<keyword evidence="2" id="KW-1185">Reference proteome</keyword>
<evidence type="ECO:0000313" key="2">
    <source>
        <dbReference type="Proteomes" id="UP000769528"/>
    </source>
</evidence>
<sequence length="112" mass="12440">MVVYGAVEYWLDDDKSEGVDVIVERRVDECELMLEVVADNLDEDEAAGVNPSEVTDDVEVKFDSEVEAEVEVAFIVEFDVEDVDVEDVDVEVDVDADAEVDVDVEFGATEVF</sequence>
<dbReference type="Proteomes" id="UP000769528">
    <property type="component" value="Unassembled WGS sequence"/>
</dbReference>